<proteinExistence type="predicted"/>
<comment type="caution">
    <text evidence="2">The sequence shown here is derived from an EMBL/GenBank/DDBJ whole genome shotgun (WGS) entry which is preliminary data.</text>
</comment>
<feature type="region of interest" description="Disordered" evidence="1">
    <location>
        <begin position="350"/>
        <end position="384"/>
    </location>
</feature>
<feature type="compositionally biased region" description="Polar residues" evidence="1">
    <location>
        <begin position="1"/>
        <end position="12"/>
    </location>
</feature>
<keyword evidence="3" id="KW-1185">Reference proteome</keyword>
<organism evidence="2 3">
    <name type="scientific">Schizophyllum amplum</name>
    <dbReference type="NCBI Taxonomy" id="97359"/>
    <lineage>
        <taxon>Eukaryota</taxon>
        <taxon>Fungi</taxon>
        <taxon>Dikarya</taxon>
        <taxon>Basidiomycota</taxon>
        <taxon>Agaricomycotina</taxon>
        <taxon>Agaricomycetes</taxon>
        <taxon>Agaricomycetidae</taxon>
        <taxon>Agaricales</taxon>
        <taxon>Schizophyllaceae</taxon>
        <taxon>Schizophyllum</taxon>
    </lineage>
</organism>
<feature type="region of interest" description="Disordered" evidence="1">
    <location>
        <begin position="1"/>
        <end position="43"/>
    </location>
</feature>
<evidence type="ECO:0000256" key="1">
    <source>
        <dbReference type="SAM" id="MobiDB-lite"/>
    </source>
</evidence>
<feature type="compositionally biased region" description="Low complexity" evidence="1">
    <location>
        <begin position="368"/>
        <end position="384"/>
    </location>
</feature>
<dbReference type="AlphaFoldDB" id="A0A550CZN6"/>
<protein>
    <submittedName>
        <fullName evidence="2">Uncharacterized protein</fullName>
    </submittedName>
</protein>
<name>A0A550CZN6_9AGAR</name>
<gene>
    <name evidence="2" type="ORF">BD626DRAFT_625461</name>
</gene>
<feature type="region of interest" description="Disordered" evidence="1">
    <location>
        <begin position="219"/>
        <end position="280"/>
    </location>
</feature>
<sequence length="592" mass="65666">MESSTVTETKSMTMGPPQPDPVASTSSTTIHLPNRVTQTPHPWDESTLSLEATQHEGKFHSYTRRRVKVNVAGFPPDYPYRLQGSQNVRTFCYGMLPFLEFRGAGVPSEDFGITGDVYIDTTPGAEALYYCTLVKGSARGPWARWDGTYPPPKHPYLCDESRYPRYLWVQPKSTTWASNMTLAGLSQEILHPYKFSRPNGAETQRQALVTDIVGMLAQDPAGEQKKRRGRPPRYNVKLEPGEGDGAVTAPVKARKRKRESETPLSAPPPRRMAAKAAAKALLESANAQAQLSDEEVARPIQMQPPPLAAIMQLPKKGPKQRPAQQLAARHTASVVHTTYGQPLHEATMVQPPGSGLKQRPAQQPAVDPTASISAPAPAAPARIPLPRRKNITSNLMLNGMLSQLHNIREHIAQGPQEYPTTQMDTDLQNVVDKVEESRLRMDMREKEITDALRTKDSTLYDMRAERTKLVGVVQTLQKEFAKIFLPAWRASVNPAQLSNPRFNYENNIAKVMTPAGPTELDKAKDRIAQLEKELEGMRMQDRARHPPPLLPIKLEPQAGTPLHFFNQPSGATSAADSDVEALDDLVLEYPED</sequence>
<evidence type="ECO:0000313" key="2">
    <source>
        <dbReference type="EMBL" id="TRM70236.1"/>
    </source>
</evidence>
<feature type="compositionally biased region" description="Polar residues" evidence="1">
    <location>
        <begin position="23"/>
        <end position="43"/>
    </location>
</feature>
<evidence type="ECO:0000313" key="3">
    <source>
        <dbReference type="Proteomes" id="UP000320762"/>
    </source>
</evidence>
<dbReference type="OrthoDB" id="3067611at2759"/>
<reference evidence="2 3" key="1">
    <citation type="journal article" date="2019" name="New Phytol.">
        <title>Comparative genomics reveals unique wood-decay strategies and fruiting body development in the Schizophyllaceae.</title>
        <authorList>
            <person name="Almasi E."/>
            <person name="Sahu N."/>
            <person name="Krizsan K."/>
            <person name="Balint B."/>
            <person name="Kovacs G.M."/>
            <person name="Kiss B."/>
            <person name="Cseklye J."/>
            <person name="Drula E."/>
            <person name="Henrissat B."/>
            <person name="Nagy I."/>
            <person name="Chovatia M."/>
            <person name="Adam C."/>
            <person name="LaButti K."/>
            <person name="Lipzen A."/>
            <person name="Riley R."/>
            <person name="Grigoriev I.V."/>
            <person name="Nagy L.G."/>
        </authorList>
    </citation>
    <scope>NUCLEOTIDE SEQUENCE [LARGE SCALE GENOMIC DNA]</scope>
    <source>
        <strain evidence="2 3">NL-1724</strain>
    </source>
</reference>
<accession>A0A550CZN6</accession>
<dbReference type="Proteomes" id="UP000320762">
    <property type="component" value="Unassembled WGS sequence"/>
</dbReference>
<dbReference type="EMBL" id="VDMD01000001">
    <property type="protein sequence ID" value="TRM70236.1"/>
    <property type="molecule type" value="Genomic_DNA"/>
</dbReference>